<name>A0A918KVT8_9DEIO</name>
<dbReference type="InterPro" id="IPR015414">
    <property type="entry name" value="TMEM64"/>
</dbReference>
<sequence length="230" mass="23974">MLLLAVLFGLPAVRHGLLEAGRVLLSHDPAQTHAWVSQFGGAGPLVLIMAFVVQAVLPLIPALVLTLVALLAYGPMLGFLIVYVGTVLGAVAGYSLGRGVGDPVIRALAGQRGRDRAHAFAAQQGVRGVILIRLMPILSSDVMNLVAGATRMPFLPFLAATAAGALPVTLLISVLAHGTRGDPARLGLWLAALSVGVGLLAAGRWWLGRRAARRRMLTVQPLGTQAEELG</sequence>
<evidence type="ECO:0000256" key="4">
    <source>
        <dbReference type="ARBA" id="ARBA00022989"/>
    </source>
</evidence>
<evidence type="ECO:0000256" key="1">
    <source>
        <dbReference type="ARBA" id="ARBA00004651"/>
    </source>
</evidence>
<comment type="subcellular location">
    <subcellularLocation>
        <location evidence="1 6">Cell membrane</location>
        <topology evidence="1 6">Multi-pass membrane protein</topology>
    </subcellularLocation>
</comment>
<evidence type="ECO:0000313" key="9">
    <source>
        <dbReference type="Proteomes" id="UP000603865"/>
    </source>
</evidence>
<dbReference type="AlphaFoldDB" id="A0A918KVT8"/>
<dbReference type="Pfam" id="PF09335">
    <property type="entry name" value="VTT_dom"/>
    <property type="match status" value="1"/>
</dbReference>
<evidence type="ECO:0000256" key="5">
    <source>
        <dbReference type="ARBA" id="ARBA00023136"/>
    </source>
</evidence>
<feature type="transmembrane region" description="Helical" evidence="6">
    <location>
        <begin position="188"/>
        <end position="207"/>
    </location>
</feature>
<dbReference type="PANTHER" id="PTHR12677:SF59">
    <property type="entry name" value="GOLGI APPARATUS MEMBRANE PROTEIN TVP38-RELATED"/>
    <property type="match status" value="1"/>
</dbReference>
<feature type="domain" description="VTT" evidence="7">
    <location>
        <begin position="60"/>
        <end position="175"/>
    </location>
</feature>
<keyword evidence="4 6" id="KW-1133">Transmembrane helix</keyword>
<evidence type="ECO:0000259" key="7">
    <source>
        <dbReference type="Pfam" id="PF09335"/>
    </source>
</evidence>
<evidence type="ECO:0000313" key="8">
    <source>
        <dbReference type="EMBL" id="GGR35748.1"/>
    </source>
</evidence>
<proteinExistence type="inferred from homology"/>
<evidence type="ECO:0000256" key="2">
    <source>
        <dbReference type="ARBA" id="ARBA00022475"/>
    </source>
</evidence>
<dbReference type="GO" id="GO:0005886">
    <property type="term" value="C:plasma membrane"/>
    <property type="evidence" value="ECO:0007669"/>
    <property type="project" value="UniProtKB-SubCell"/>
</dbReference>
<feature type="transmembrane region" description="Helical" evidence="6">
    <location>
        <begin position="154"/>
        <end position="176"/>
    </location>
</feature>
<feature type="transmembrane region" description="Helical" evidence="6">
    <location>
        <begin position="130"/>
        <end position="147"/>
    </location>
</feature>
<feature type="transmembrane region" description="Helical" evidence="6">
    <location>
        <begin position="77"/>
        <end position="96"/>
    </location>
</feature>
<gene>
    <name evidence="8" type="ORF">GCM10008957_52030</name>
</gene>
<keyword evidence="9" id="KW-1185">Reference proteome</keyword>
<keyword evidence="5 6" id="KW-0472">Membrane</keyword>
<keyword evidence="3 6" id="KW-0812">Transmembrane</keyword>
<dbReference type="PANTHER" id="PTHR12677">
    <property type="entry name" value="GOLGI APPARATUS MEMBRANE PROTEIN TVP38-RELATED"/>
    <property type="match status" value="1"/>
</dbReference>
<reference evidence="8" key="2">
    <citation type="submission" date="2020-09" db="EMBL/GenBank/DDBJ databases">
        <authorList>
            <person name="Sun Q."/>
            <person name="Ohkuma M."/>
        </authorList>
    </citation>
    <scope>NUCLEOTIDE SEQUENCE</scope>
    <source>
        <strain evidence="8">JCM 31311</strain>
    </source>
</reference>
<reference evidence="8" key="1">
    <citation type="journal article" date="2014" name="Int. J. Syst. Evol. Microbiol.">
        <title>Complete genome sequence of Corynebacterium casei LMG S-19264T (=DSM 44701T), isolated from a smear-ripened cheese.</title>
        <authorList>
            <consortium name="US DOE Joint Genome Institute (JGI-PGF)"/>
            <person name="Walter F."/>
            <person name="Albersmeier A."/>
            <person name="Kalinowski J."/>
            <person name="Ruckert C."/>
        </authorList>
    </citation>
    <scope>NUCLEOTIDE SEQUENCE</scope>
    <source>
        <strain evidence="8">JCM 31311</strain>
    </source>
</reference>
<accession>A0A918KVT8</accession>
<comment type="caution">
    <text evidence="8">The sequence shown here is derived from an EMBL/GenBank/DDBJ whole genome shotgun (WGS) entry which is preliminary data.</text>
</comment>
<feature type="transmembrane region" description="Helical" evidence="6">
    <location>
        <begin position="44"/>
        <end position="70"/>
    </location>
</feature>
<evidence type="ECO:0000256" key="3">
    <source>
        <dbReference type="ARBA" id="ARBA00022692"/>
    </source>
</evidence>
<keyword evidence="2 6" id="KW-1003">Cell membrane</keyword>
<dbReference type="Proteomes" id="UP000603865">
    <property type="component" value="Unassembled WGS sequence"/>
</dbReference>
<evidence type="ECO:0000256" key="6">
    <source>
        <dbReference type="RuleBase" id="RU366058"/>
    </source>
</evidence>
<comment type="similarity">
    <text evidence="6">Belongs to the TVP38/TMEM64 family.</text>
</comment>
<protein>
    <recommendedName>
        <fullName evidence="6">TVP38/TMEM64 family membrane protein</fullName>
    </recommendedName>
</protein>
<dbReference type="InterPro" id="IPR032816">
    <property type="entry name" value="VTT_dom"/>
</dbReference>
<dbReference type="EMBL" id="BMQL01000069">
    <property type="protein sequence ID" value="GGR35748.1"/>
    <property type="molecule type" value="Genomic_DNA"/>
</dbReference>
<organism evidence="8 9">
    <name type="scientific">Deinococcus ruber</name>
    <dbReference type="NCBI Taxonomy" id="1848197"/>
    <lineage>
        <taxon>Bacteria</taxon>
        <taxon>Thermotogati</taxon>
        <taxon>Deinococcota</taxon>
        <taxon>Deinococci</taxon>
        <taxon>Deinococcales</taxon>
        <taxon>Deinococcaceae</taxon>
        <taxon>Deinococcus</taxon>
    </lineage>
</organism>